<dbReference type="PROSITE" id="PS50950">
    <property type="entry name" value="ZF_THAP"/>
    <property type="match status" value="1"/>
</dbReference>
<name>A0AAD8DMD4_MYTSE</name>
<dbReference type="Gene3D" id="6.20.210.20">
    <property type="entry name" value="THAP domain"/>
    <property type="match status" value="1"/>
</dbReference>
<keyword evidence="4 5" id="KW-0238">DNA-binding</keyword>
<dbReference type="GO" id="GO:0008270">
    <property type="term" value="F:zinc ion binding"/>
    <property type="evidence" value="ECO:0007669"/>
    <property type="project" value="UniProtKB-KW"/>
</dbReference>
<reference evidence="8" key="1">
    <citation type="submission" date="2023-03" db="EMBL/GenBank/DDBJ databases">
        <title>Chromosome-level genomes of two armyworms, Mythimna separata and Mythimna loreyi, provide insights into the biosynthesis and reception of sex pheromones.</title>
        <authorList>
            <person name="Zhao H."/>
        </authorList>
    </citation>
    <scope>NUCLEOTIDE SEQUENCE</scope>
    <source>
        <strain evidence="8">BeijingLab</strain>
        <tissue evidence="8">Pupa</tissue>
    </source>
</reference>
<keyword evidence="9" id="KW-1185">Reference proteome</keyword>
<keyword evidence="3" id="KW-0862">Zinc</keyword>
<evidence type="ECO:0000256" key="2">
    <source>
        <dbReference type="ARBA" id="ARBA00022771"/>
    </source>
</evidence>
<organism evidence="8 9">
    <name type="scientific">Mythimna separata</name>
    <name type="common">Oriental armyworm</name>
    <name type="synonym">Pseudaletia separata</name>
    <dbReference type="NCBI Taxonomy" id="271217"/>
    <lineage>
        <taxon>Eukaryota</taxon>
        <taxon>Metazoa</taxon>
        <taxon>Ecdysozoa</taxon>
        <taxon>Arthropoda</taxon>
        <taxon>Hexapoda</taxon>
        <taxon>Insecta</taxon>
        <taxon>Pterygota</taxon>
        <taxon>Neoptera</taxon>
        <taxon>Endopterygota</taxon>
        <taxon>Lepidoptera</taxon>
        <taxon>Glossata</taxon>
        <taxon>Ditrysia</taxon>
        <taxon>Noctuoidea</taxon>
        <taxon>Noctuidae</taxon>
        <taxon>Noctuinae</taxon>
        <taxon>Hadenini</taxon>
        <taxon>Mythimna</taxon>
    </lineage>
</organism>
<dbReference type="SMART" id="SM00980">
    <property type="entry name" value="THAP"/>
    <property type="match status" value="1"/>
</dbReference>
<dbReference type="PANTHER" id="PTHR46927">
    <property type="entry name" value="AGAP005574-PA"/>
    <property type="match status" value="1"/>
</dbReference>
<evidence type="ECO:0000256" key="3">
    <source>
        <dbReference type="ARBA" id="ARBA00022833"/>
    </source>
</evidence>
<feature type="region of interest" description="Disordered" evidence="6">
    <location>
        <begin position="199"/>
        <end position="231"/>
    </location>
</feature>
<keyword evidence="2 5" id="KW-0863">Zinc-finger</keyword>
<evidence type="ECO:0000313" key="9">
    <source>
        <dbReference type="Proteomes" id="UP001231518"/>
    </source>
</evidence>
<dbReference type="InterPro" id="IPR052224">
    <property type="entry name" value="THAP_domain_protein"/>
</dbReference>
<dbReference type="InterPro" id="IPR006612">
    <property type="entry name" value="THAP_Znf"/>
</dbReference>
<dbReference type="AlphaFoldDB" id="A0AAD8DMD4"/>
<proteinExistence type="predicted"/>
<evidence type="ECO:0000259" key="7">
    <source>
        <dbReference type="PROSITE" id="PS50950"/>
    </source>
</evidence>
<dbReference type="SMART" id="SM00692">
    <property type="entry name" value="DM3"/>
    <property type="match status" value="1"/>
</dbReference>
<evidence type="ECO:0000256" key="6">
    <source>
        <dbReference type="SAM" id="MobiDB-lite"/>
    </source>
</evidence>
<evidence type="ECO:0000256" key="5">
    <source>
        <dbReference type="PROSITE-ProRule" id="PRU00309"/>
    </source>
</evidence>
<dbReference type="SUPFAM" id="SSF57716">
    <property type="entry name" value="Glucocorticoid receptor-like (DNA-binding domain)"/>
    <property type="match status" value="1"/>
</dbReference>
<feature type="domain" description="THAP-type" evidence="7">
    <location>
        <begin position="1"/>
        <end position="86"/>
    </location>
</feature>
<evidence type="ECO:0000313" key="8">
    <source>
        <dbReference type="EMBL" id="KAJ8710163.1"/>
    </source>
</evidence>
<dbReference type="EMBL" id="JARGEI010000023">
    <property type="protein sequence ID" value="KAJ8710163.1"/>
    <property type="molecule type" value="Genomic_DNA"/>
</dbReference>
<dbReference type="InterPro" id="IPR038441">
    <property type="entry name" value="THAP_Znf_sf"/>
</dbReference>
<gene>
    <name evidence="8" type="ORF">PYW07_009529</name>
</gene>
<keyword evidence="1" id="KW-0479">Metal-binding</keyword>
<evidence type="ECO:0000256" key="4">
    <source>
        <dbReference type="ARBA" id="ARBA00023125"/>
    </source>
</evidence>
<comment type="caution">
    <text evidence="8">The sequence shown here is derived from an EMBL/GenBank/DDBJ whole genome shotgun (WGS) entry which is preliminary data.</text>
</comment>
<dbReference type="GO" id="GO:0003677">
    <property type="term" value="F:DNA binding"/>
    <property type="evidence" value="ECO:0007669"/>
    <property type="project" value="UniProtKB-UniRule"/>
</dbReference>
<evidence type="ECO:0000256" key="1">
    <source>
        <dbReference type="ARBA" id="ARBA00022723"/>
    </source>
</evidence>
<dbReference type="Proteomes" id="UP001231518">
    <property type="component" value="Chromosome 23"/>
</dbReference>
<dbReference type="PANTHER" id="PTHR46927:SF3">
    <property type="entry name" value="THAP-TYPE DOMAIN-CONTAINING PROTEIN"/>
    <property type="match status" value="1"/>
</dbReference>
<feature type="compositionally biased region" description="Basic and acidic residues" evidence="6">
    <location>
        <begin position="199"/>
        <end position="219"/>
    </location>
</feature>
<protein>
    <recommendedName>
        <fullName evidence="7">THAP-type domain-containing protein</fullName>
    </recommendedName>
</protein>
<accession>A0AAD8DMD4</accession>
<sequence length="369" mass="42591">MPVCSVMTCKYAQDDADPSSEGIVFHRFPKNEETRAKWIDMTGHEKWYPSPKDVTWICSRHFRETDYTVKRSGKKYLKTTAIPCEYVVYRHLYPDEEVPQVKVEPEETEPTEVEQPVVHEEQVPKVVVQHEPEYEMALEPQPGPSHRNNWFMPQTSRASTSQVLPDSTIFDNATFGRDTRAWQPERFFVHRVPAAIFDDGSRDSQADSSSFDDRYRRGEASANPFPASCDLNPHLQQLPLPRTPEPVNSMTEDDTTMGFGYTAPASPVTEIIRDHRTLQDIRQIMTKSRGSKKANAAARDEVLEAKKLEIKNTGNVWNSILKKYLLAILDYVSRIQHSFSKPSKEIDAIKQERTNCQRFHPLRIYYRVL</sequence>
<dbReference type="Pfam" id="PF05485">
    <property type="entry name" value="THAP"/>
    <property type="match status" value="1"/>
</dbReference>